<dbReference type="Pfam" id="PF00561">
    <property type="entry name" value="Abhydrolase_1"/>
    <property type="match status" value="1"/>
</dbReference>
<evidence type="ECO:0000313" key="2">
    <source>
        <dbReference type="Proteomes" id="UP001548189"/>
    </source>
</evidence>
<dbReference type="NCBIfam" id="NF001209">
    <property type="entry name" value="PRK00175.1"/>
    <property type="match status" value="1"/>
</dbReference>
<name>A0ABV2BYE9_9GAMM</name>
<dbReference type="PANTHER" id="PTHR32268:SF16">
    <property type="entry name" value="SERINE O-SUCCINYLTRANSFERASE"/>
    <property type="match status" value="1"/>
</dbReference>
<dbReference type="EC" id="2.3.1.31" evidence="1"/>
<comment type="caution">
    <text evidence="1">The sequence shown here is derived from an EMBL/GenBank/DDBJ whole genome shotgun (WGS) entry which is preliminary data.</text>
</comment>
<dbReference type="GO" id="GO:0004414">
    <property type="term" value="F:homoserine O-acetyltransferase activity"/>
    <property type="evidence" value="ECO:0007669"/>
    <property type="project" value="UniProtKB-EC"/>
</dbReference>
<dbReference type="InterPro" id="IPR029058">
    <property type="entry name" value="AB_hydrolase_fold"/>
</dbReference>
<keyword evidence="1" id="KW-0808">Transferase</keyword>
<dbReference type="EMBL" id="JBEVCJ010000029">
    <property type="protein sequence ID" value="MET1256853.1"/>
    <property type="molecule type" value="Genomic_DNA"/>
</dbReference>
<proteinExistence type="inferred from homology"/>
<accession>A0ABV2BYE9</accession>
<reference evidence="1 2" key="1">
    <citation type="submission" date="2024-06" db="EMBL/GenBank/DDBJ databases">
        <authorList>
            <person name="Li F."/>
        </authorList>
    </citation>
    <scope>NUCLEOTIDE SEQUENCE [LARGE SCALE GENOMIC DNA]</scope>
    <source>
        <strain evidence="1 2">GXAS 311</strain>
    </source>
</reference>
<organism evidence="1 2">
    <name type="scientific">Aliikangiella maris</name>
    <dbReference type="NCBI Taxonomy" id="3162458"/>
    <lineage>
        <taxon>Bacteria</taxon>
        <taxon>Pseudomonadati</taxon>
        <taxon>Pseudomonadota</taxon>
        <taxon>Gammaproteobacteria</taxon>
        <taxon>Oceanospirillales</taxon>
        <taxon>Pleioneaceae</taxon>
        <taxon>Aliikangiella</taxon>
    </lineage>
</organism>
<dbReference type="InterPro" id="IPR000073">
    <property type="entry name" value="AB_hydrolase_1"/>
</dbReference>
<sequence length="369" mass="42104">MSQQITQRPDGSWLYQSNEPFLLESGESLPSLELVYETWGELSPQKDNVIVVHHALSVGAHVSKTPQNTKKGWWNDMVGEAKPINSNEYFVICINNLGSCFGSSGPVNINPQTERRYNAQFPEITIGDMVNSQKQLLDYLQIAQLYAIIGNSMGAMLSLTWAIEYPDSVERVMLSCTAYKAYPANIANRNIQQSAIRIDPAWNHGDYQSNESLEGFKLARKLGLFSYRNSAEWNRRFNSHLNSDTEDMEITRYMDYNAQKFVKTFDANSYLTITTAMDHFDVTKSYPSTRAAFEKITAKVVVISEEFDILFTPQQQRELFACLQDADVDSYFITHQSQYGHDAFLVEIDRFGNYICDFLQDKPVDLIDS</sequence>
<dbReference type="Gene3D" id="3.40.50.1820">
    <property type="entry name" value="alpha/beta hydrolase"/>
    <property type="match status" value="1"/>
</dbReference>
<protein>
    <submittedName>
        <fullName evidence="1">Homoserine O-acetyltransferase</fullName>
        <ecNumber evidence="1">2.3.1.31</ecNumber>
    </submittedName>
</protein>
<evidence type="ECO:0000313" key="1">
    <source>
        <dbReference type="EMBL" id="MET1256853.1"/>
    </source>
</evidence>
<dbReference type="NCBIfam" id="TIGR01392">
    <property type="entry name" value="homoserO_Ac_trn"/>
    <property type="match status" value="1"/>
</dbReference>
<dbReference type="PIRSF" id="PIRSF000443">
    <property type="entry name" value="Homoser_Ac_trans"/>
    <property type="match status" value="1"/>
</dbReference>
<gene>
    <name evidence="1" type="ORF">ABVT43_17050</name>
</gene>
<keyword evidence="1" id="KW-0012">Acyltransferase</keyword>
<dbReference type="InterPro" id="IPR008220">
    <property type="entry name" value="HAT_MetX-like"/>
</dbReference>
<dbReference type="Proteomes" id="UP001548189">
    <property type="component" value="Unassembled WGS sequence"/>
</dbReference>
<dbReference type="PANTHER" id="PTHR32268">
    <property type="entry name" value="HOMOSERINE O-ACETYLTRANSFERASE"/>
    <property type="match status" value="1"/>
</dbReference>
<dbReference type="HAMAP" id="MF_00296">
    <property type="entry name" value="MetX_acyltransf"/>
    <property type="match status" value="1"/>
</dbReference>
<keyword evidence="2" id="KW-1185">Reference proteome</keyword>
<dbReference type="SUPFAM" id="SSF53474">
    <property type="entry name" value="alpha/beta-Hydrolases"/>
    <property type="match status" value="1"/>
</dbReference>